<dbReference type="GO" id="GO:0006355">
    <property type="term" value="P:regulation of DNA-templated transcription"/>
    <property type="evidence" value="ECO:0007669"/>
    <property type="project" value="InterPro"/>
</dbReference>
<protein>
    <submittedName>
        <fullName evidence="2">Ribbon-helix-helix protein, CopG family</fullName>
    </submittedName>
</protein>
<geneLocation type="plasmid" evidence="2 3">
    <name>pTunz2</name>
</geneLocation>
<evidence type="ECO:0000313" key="2">
    <source>
        <dbReference type="EMBL" id="QTR55415.1"/>
    </source>
</evidence>
<feature type="domain" description="Ribbon-helix-helix protein CopG" evidence="1">
    <location>
        <begin position="2"/>
        <end position="40"/>
    </location>
</feature>
<dbReference type="SUPFAM" id="SSF47598">
    <property type="entry name" value="Ribbon-helix-helix"/>
    <property type="match status" value="1"/>
</dbReference>
<dbReference type="InterPro" id="IPR002145">
    <property type="entry name" value="CopG"/>
</dbReference>
<reference evidence="2" key="1">
    <citation type="submission" date="2021-04" db="EMBL/GenBank/DDBJ databases">
        <title>Genomics, taxonomy and metabolism of representatives of sulfur bacteria of the genus Thiothrix: Thiothrix fructosivorans QT, Thiothrix unzii A1T and three new species, Thiothrix subterranea sp. nov., Thiothrix litoralis sp. nov. and 'Candidatus Thiothrix anitrata' sp. nov.</title>
        <authorList>
            <person name="Ravin N.V."/>
            <person name="Smolyakov D."/>
            <person name="Rudenko T.S."/>
            <person name="Mardanov A.V."/>
            <person name="Beletsky A.V."/>
            <person name="Markov N.D."/>
            <person name="Fomenkov A.I."/>
            <person name="Roberts R.J."/>
            <person name="Karnachuk O.V."/>
            <person name="Novikov A."/>
            <person name="Grabovich M.Y."/>
        </authorList>
    </citation>
    <scope>NUCLEOTIDE SEQUENCE</scope>
    <source>
        <strain evidence="2">A1</strain>
        <plasmid evidence="2">pTunz2</plasmid>
    </source>
</reference>
<dbReference type="CDD" id="cd22233">
    <property type="entry name" value="RHH_CopAso-like"/>
    <property type="match status" value="1"/>
</dbReference>
<keyword evidence="3" id="KW-1185">Reference proteome</keyword>
<dbReference type="AlphaFoldDB" id="A0A975IJN5"/>
<gene>
    <name evidence="2" type="ORF">J9260_18025</name>
</gene>
<accession>A0A975IJN5</accession>
<dbReference type="RefSeq" id="WP_210220878.1">
    <property type="nucleotide sequence ID" value="NZ_CP072795.1"/>
</dbReference>
<dbReference type="Pfam" id="PF01402">
    <property type="entry name" value="RHH_1"/>
    <property type="match status" value="1"/>
</dbReference>
<dbReference type="KEGG" id="tun:J9260_18025"/>
<proteinExistence type="predicted"/>
<organism evidence="2 3">
    <name type="scientific">Thiothrix unzii</name>
    <dbReference type="NCBI Taxonomy" id="111769"/>
    <lineage>
        <taxon>Bacteria</taxon>
        <taxon>Pseudomonadati</taxon>
        <taxon>Pseudomonadota</taxon>
        <taxon>Gammaproteobacteria</taxon>
        <taxon>Thiotrichales</taxon>
        <taxon>Thiotrichaceae</taxon>
        <taxon>Thiothrix</taxon>
    </lineage>
</organism>
<keyword evidence="2" id="KW-0614">Plasmid</keyword>
<sequence length="68" mass="7802">MPITVSLGKELEDRLNRLSDVTRRSKSLYVKEAVQEYLNKMESTLMATAFPVTNVQQQNEENSKPDKT</sequence>
<dbReference type="Proteomes" id="UP000672009">
    <property type="component" value="Plasmid pTunz2"/>
</dbReference>
<evidence type="ECO:0000259" key="1">
    <source>
        <dbReference type="Pfam" id="PF01402"/>
    </source>
</evidence>
<name>A0A975IJN5_9GAMM</name>
<dbReference type="EMBL" id="CP072795">
    <property type="protein sequence ID" value="QTR55415.1"/>
    <property type="molecule type" value="Genomic_DNA"/>
</dbReference>
<evidence type="ECO:0000313" key="3">
    <source>
        <dbReference type="Proteomes" id="UP000672009"/>
    </source>
</evidence>
<dbReference type="InterPro" id="IPR010985">
    <property type="entry name" value="Ribbon_hlx_hlx"/>
</dbReference>